<protein>
    <submittedName>
        <fullName evidence="1">Uncharacterized protein</fullName>
    </submittedName>
</protein>
<sequence>MVSVKRDSSYRIVNKTNCVTMSESDSSGTATQPAAPQFIQNHPRKKELCPAWQHKCDNCVGMNHFSMACSSLKPNKQQGKKSVHSVEQEFSRECNDGDSDDYLFSVESLSALHKKNSPKKIYANM</sequence>
<dbReference type="EMBL" id="JARQWQ010000022">
    <property type="protein sequence ID" value="KAK2564590.1"/>
    <property type="molecule type" value="Genomic_DNA"/>
</dbReference>
<evidence type="ECO:0000313" key="1">
    <source>
        <dbReference type="EMBL" id="KAK2564590.1"/>
    </source>
</evidence>
<dbReference type="Proteomes" id="UP001249851">
    <property type="component" value="Unassembled WGS sequence"/>
</dbReference>
<reference evidence="1" key="1">
    <citation type="journal article" date="2023" name="G3 (Bethesda)">
        <title>Whole genome assembly and annotation of the endangered Caribbean coral Acropora cervicornis.</title>
        <authorList>
            <person name="Selwyn J.D."/>
            <person name="Vollmer S.V."/>
        </authorList>
    </citation>
    <scope>NUCLEOTIDE SEQUENCE</scope>
    <source>
        <strain evidence="1">K2</strain>
    </source>
</reference>
<keyword evidence="2" id="KW-1185">Reference proteome</keyword>
<accession>A0AAD9V8E4</accession>
<evidence type="ECO:0000313" key="2">
    <source>
        <dbReference type="Proteomes" id="UP001249851"/>
    </source>
</evidence>
<dbReference type="AlphaFoldDB" id="A0AAD9V8E4"/>
<proteinExistence type="predicted"/>
<organism evidence="1 2">
    <name type="scientific">Acropora cervicornis</name>
    <name type="common">Staghorn coral</name>
    <dbReference type="NCBI Taxonomy" id="6130"/>
    <lineage>
        <taxon>Eukaryota</taxon>
        <taxon>Metazoa</taxon>
        <taxon>Cnidaria</taxon>
        <taxon>Anthozoa</taxon>
        <taxon>Hexacorallia</taxon>
        <taxon>Scleractinia</taxon>
        <taxon>Astrocoeniina</taxon>
        <taxon>Acroporidae</taxon>
        <taxon>Acropora</taxon>
    </lineage>
</organism>
<reference evidence="1" key="2">
    <citation type="journal article" date="2023" name="Science">
        <title>Genomic signatures of disease resistance in endangered staghorn corals.</title>
        <authorList>
            <person name="Vollmer S.V."/>
            <person name="Selwyn J.D."/>
            <person name="Despard B.A."/>
            <person name="Roesel C.L."/>
        </authorList>
    </citation>
    <scope>NUCLEOTIDE SEQUENCE</scope>
    <source>
        <strain evidence="1">K2</strain>
    </source>
</reference>
<comment type="caution">
    <text evidence="1">The sequence shown here is derived from an EMBL/GenBank/DDBJ whole genome shotgun (WGS) entry which is preliminary data.</text>
</comment>
<name>A0AAD9V8E4_ACRCE</name>
<gene>
    <name evidence="1" type="ORF">P5673_012051</name>
</gene>